<proteinExistence type="predicted"/>
<evidence type="ECO:0000313" key="1">
    <source>
        <dbReference type="EnsemblPlants" id="Solyc09g059220.1.1.1"/>
    </source>
</evidence>
<dbReference type="GeneID" id="101247252"/>
<dbReference type="PaxDb" id="4081-Solyc09g059220.1.1"/>
<evidence type="ECO:0000313" key="2">
    <source>
        <dbReference type="Proteomes" id="UP000004994"/>
    </source>
</evidence>
<accession>A0A3Q7IYI1</accession>
<organism evidence="1">
    <name type="scientific">Solanum lycopersicum</name>
    <name type="common">Tomato</name>
    <name type="synonym">Lycopersicon esculentum</name>
    <dbReference type="NCBI Taxonomy" id="4081"/>
    <lineage>
        <taxon>Eukaryota</taxon>
        <taxon>Viridiplantae</taxon>
        <taxon>Streptophyta</taxon>
        <taxon>Embryophyta</taxon>
        <taxon>Tracheophyta</taxon>
        <taxon>Spermatophyta</taxon>
        <taxon>Magnoliopsida</taxon>
        <taxon>eudicotyledons</taxon>
        <taxon>Gunneridae</taxon>
        <taxon>Pentapetalae</taxon>
        <taxon>asterids</taxon>
        <taxon>lamiids</taxon>
        <taxon>Solanales</taxon>
        <taxon>Solanaceae</taxon>
        <taxon>Solanoideae</taxon>
        <taxon>Solaneae</taxon>
        <taxon>Solanum</taxon>
        <taxon>Solanum subgen. Lycopersicon</taxon>
    </lineage>
</organism>
<keyword evidence="2" id="KW-1185">Reference proteome</keyword>
<gene>
    <name evidence="1" type="primary">LOC101247252</name>
</gene>
<dbReference type="STRING" id="4081.A0A3Q7IYI1"/>
<sequence length="74" mass="8774">MGEERWVGGMEYNKNEWIREWGASMENNFRLSSRNLELVGIFGISTPILVYKGIIKEFHLHDYEWGKPHTKFVT</sequence>
<dbReference type="RefSeq" id="XP_004247063.1">
    <property type="nucleotide sequence ID" value="XM_004247015.5"/>
</dbReference>
<reference evidence="1" key="1">
    <citation type="journal article" date="2012" name="Nature">
        <title>The tomato genome sequence provides insights into fleshy fruit evolution.</title>
        <authorList>
            <consortium name="Tomato Genome Consortium"/>
        </authorList>
    </citation>
    <scope>NUCLEOTIDE SEQUENCE [LARGE SCALE GENOMIC DNA]</scope>
    <source>
        <strain evidence="1">cv. Heinz 1706</strain>
    </source>
</reference>
<dbReference type="KEGG" id="sly:101247252"/>
<dbReference type="SMR" id="A0A3Q7IYI1"/>
<dbReference type="Proteomes" id="UP000004994">
    <property type="component" value="Chromosome 9"/>
</dbReference>
<dbReference type="PANTHER" id="PTHR35479:SF4">
    <property type="entry name" value="OS01G0750800 PROTEIN"/>
    <property type="match status" value="1"/>
</dbReference>
<dbReference type="OrthoDB" id="504268at2759"/>
<dbReference type="Gramene" id="Solyc09g059220.1.1">
    <property type="protein sequence ID" value="Solyc09g059220.1.1.1"/>
    <property type="gene ID" value="Solyc09g059220.1"/>
</dbReference>
<name>A0A3Q7IYI1_SOLLC</name>
<dbReference type="AlphaFoldDB" id="A0A3Q7IYI1"/>
<dbReference type="GO" id="GO:0045271">
    <property type="term" value="C:respiratory chain complex I"/>
    <property type="evidence" value="ECO:0000318"/>
    <property type="project" value="GO_Central"/>
</dbReference>
<dbReference type="PANTHER" id="PTHR35479">
    <property type="entry name" value="UNNAMED PRODUCT"/>
    <property type="match status" value="1"/>
</dbReference>
<dbReference type="EnsemblPlants" id="Solyc09g059220.1.1">
    <property type="protein sequence ID" value="Solyc09g059220.1.1.1"/>
    <property type="gene ID" value="Solyc09g059220.1"/>
</dbReference>
<dbReference type="InParanoid" id="A0A3Q7IYI1"/>
<reference evidence="1" key="2">
    <citation type="submission" date="2019-01" db="UniProtKB">
        <authorList>
            <consortium name="EnsemblPlants"/>
        </authorList>
    </citation>
    <scope>IDENTIFICATION</scope>
    <source>
        <strain evidence="1">cv. Heinz 1706</strain>
    </source>
</reference>
<protein>
    <submittedName>
        <fullName evidence="1">Uncharacterized protein</fullName>
    </submittedName>
</protein>